<reference evidence="3 4" key="1">
    <citation type="journal article" date="2018" name="Evol. Lett.">
        <title>Horizontal gene cluster transfer increased hallucinogenic mushroom diversity.</title>
        <authorList>
            <person name="Reynolds H.T."/>
            <person name="Vijayakumar V."/>
            <person name="Gluck-Thaler E."/>
            <person name="Korotkin H.B."/>
            <person name="Matheny P.B."/>
            <person name="Slot J.C."/>
        </authorList>
    </citation>
    <scope>NUCLEOTIDE SEQUENCE [LARGE SCALE GENOMIC DNA]</scope>
    <source>
        <strain evidence="3 4">SRW20</strain>
    </source>
</reference>
<keyword evidence="1" id="KW-0812">Transmembrane</keyword>
<accession>A0A409YPY1</accession>
<feature type="transmembrane region" description="Helical" evidence="1">
    <location>
        <begin position="227"/>
        <end position="246"/>
    </location>
</feature>
<evidence type="ECO:0000256" key="1">
    <source>
        <dbReference type="SAM" id="Phobius"/>
    </source>
</evidence>
<evidence type="ECO:0000259" key="2">
    <source>
        <dbReference type="Pfam" id="PF20151"/>
    </source>
</evidence>
<evidence type="ECO:0000313" key="3">
    <source>
        <dbReference type="EMBL" id="PPR05065.1"/>
    </source>
</evidence>
<dbReference type="OrthoDB" id="3349377at2759"/>
<name>A0A409YPY1_9AGAR</name>
<dbReference type="AlphaFoldDB" id="A0A409YPY1"/>
<sequence>MVAQSSLEWLYADRAIALLSLGTATCVLYDHITTLDEEIELIWRKFQWSKVHMLFFVSRYVGDAMQIFGAATSVGLYATNTSKVGLSFSLHSIFSQLSRSKANLVVLACLGSVAMAATQSIMIYRISGLYGNQPWAVWLPFLTFAAQWIAVVAIFSLSLASKVSVRRYRAVKGIKWSRLPLDSARGHSPASFTDIHFRDSMIYLTVSSGMCIGNIVIMTRTAVLTPRLPLCVGFFTPCIIGSRLILNLRENYYKPFSEDNE</sequence>
<feature type="transmembrane region" description="Helical" evidence="1">
    <location>
        <begin position="104"/>
        <end position="126"/>
    </location>
</feature>
<feature type="transmembrane region" description="Helical" evidence="1">
    <location>
        <begin position="138"/>
        <end position="160"/>
    </location>
</feature>
<dbReference type="InParanoid" id="A0A409YPY1"/>
<dbReference type="EMBL" id="NHYE01000525">
    <property type="protein sequence ID" value="PPR05065.1"/>
    <property type="molecule type" value="Genomic_DNA"/>
</dbReference>
<dbReference type="Pfam" id="PF20151">
    <property type="entry name" value="DUF6533"/>
    <property type="match status" value="1"/>
</dbReference>
<comment type="caution">
    <text evidence="3">The sequence shown here is derived from an EMBL/GenBank/DDBJ whole genome shotgun (WGS) entry which is preliminary data.</text>
</comment>
<evidence type="ECO:0000313" key="4">
    <source>
        <dbReference type="Proteomes" id="UP000284706"/>
    </source>
</evidence>
<feature type="domain" description="DUF6533" evidence="2">
    <location>
        <begin position="20"/>
        <end position="62"/>
    </location>
</feature>
<organism evidence="3 4">
    <name type="scientific">Gymnopilus dilepis</name>
    <dbReference type="NCBI Taxonomy" id="231916"/>
    <lineage>
        <taxon>Eukaryota</taxon>
        <taxon>Fungi</taxon>
        <taxon>Dikarya</taxon>
        <taxon>Basidiomycota</taxon>
        <taxon>Agaricomycotina</taxon>
        <taxon>Agaricomycetes</taxon>
        <taxon>Agaricomycetidae</taxon>
        <taxon>Agaricales</taxon>
        <taxon>Agaricineae</taxon>
        <taxon>Hymenogastraceae</taxon>
        <taxon>Gymnopilus</taxon>
    </lineage>
</organism>
<keyword evidence="1" id="KW-0472">Membrane</keyword>
<protein>
    <recommendedName>
        <fullName evidence="2">DUF6533 domain-containing protein</fullName>
    </recommendedName>
</protein>
<keyword evidence="4" id="KW-1185">Reference proteome</keyword>
<proteinExistence type="predicted"/>
<dbReference type="InterPro" id="IPR045340">
    <property type="entry name" value="DUF6533"/>
</dbReference>
<dbReference type="Proteomes" id="UP000284706">
    <property type="component" value="Unassembled WGS sequence"/>
</dbReference>
<gene>
    <name evidence="3" type="ORF">CVT26_012655</name>
</gene>
<feature type="transmembrane region" description="Helical" evidence="1">
    <location>
        <begin position="201"/>
        <end position="221"/>
    </location>
</feature>
<keyword evidence="1" id="KW-1133">Transmembrane helix</keyword>